<proteinExistence type="predicted"/>
<gene>
    <name evidence="1" type="ORF">CCHR01_03795</name>
</gene>
<protein>
    <submittedName>
        <fullName evidence="1">Uncharacterized protein</fullName>
    </submittedName>
</protein>
<dbReference type="EMBL" id="JAQOWY010000052">
    <property type="protein sequence ID" value="KAK1853586.1"/>
    <property type="molecule type" value="Genomic_DNA"/>
</dbReference>
<sequence length="202" mass="22588">MATIRHDIQFIHSHEKSTLGAKSAEAQRQVHSHAARAAHAKTRRQRVIQYQATKAIRNDFNGKQPPARAADEVQVYVISGPIAPLGCCRRDPFATFARRLSPTEDFLLDYWCDSDGEAQWRIEGKGHNVFLYDIIRNDIVNSEIMRVVTRAKTAAQPVPALPLGRRKRSNGGSVAPLRDPIQIAGPRFSHYHGGPQTVSRYA</sequence>
<comment type="caution">
    <text evidence="1">The sequence shown here is derived from an EMBL/GenBank/DDBJ whole genome shotgun (WGS) entry which is preliminary data.</text>
</comment>
<name>A0AAD9AS73_9PEZI</name>
<accession>A0AAD9AS73</accession>
<evidence type="ECO:0000313" key="1">
    <source>
        <dbReference type="EMBL" id="KAK1853586.1"/>
    </source>
</evidence>
<dbReference type="AlphaFoldDB" id="A0AAD9AS73"/>
<dbReference type="Proteomes" id="UP001243330">
    <property type="component" value="Unassembled WGS sequence"/>
</dbReference>
<organism evidence="1 2">
    <name type="scientific">Colletotrichum chrysophilum</name>
    <dbReference type="NCBI Taxonomy" id="1836956"/>
    <lineage>
        <taxon>Eukaryota</taxon>
        <taxon>Fungi</taxon>
        <taxon>Dikarya</taxon>
        <taxon>Ascomycota</taxon>
        <taxon>Pezizomycotina</taxon>
        <taxon>Sordariomycetes</taxon>
        <taxon>Hypocreomycetidae</taxon>
        <taxon>Glomerellales</taxon>
        <taxon>Glomerellaceae</taxon>
        <taxon>Colletotrichum</taxon>
        <taxon>Colletotrichum gloeosporioides species complex</taxon>
    </lineage>
</organism>
<keyword evidence="2" id="KW-1185">Reference proteome</keyword>
<evidence type="ECO:0000313" key="2">
    <source>
        <dbReference type="Proteomes" id="UP001243330"/>
    </source>
</evidence>
<reference evidence="1" key="1">
    <citation type="submission" date="2023-01" db="EMBL/GenBank/DDBJ databases">
        <title>Colletotrichum chrysophilum M932 genome sequence.</title>
        <authorList>
            <person name="Baroncelli R."/>
        </authorList>
    </citation>
    <scope>NUCLEOTIDE SEQUENCE</scope>
    <source>
        <strain evidence="1">M932</strain>
    </source>
</reference>